<dbReference type="RefSeq" id="WP_204423777.1">
    <property type="nucleotide sequence ID" value="NZ_CP070228.1"/>
</dbReference>
<accession>A0ABX7IF53</accession>
<dbReference type="Proteomes" id="UP000602653">
    <property type="component" value="Chromosome"/>
</dbReference>
<dbReference type="EMBL" id="CP070228">
    <property type="protein sequence ID" value="QRV01766.1"/>
    <property type="molecule type" value="Genomic_DNA"/>
</dbReference>
<evidence type="ECO:0008006" key="3">
    <source>
        <dbReference type="Google" id="ProtNLM"/>
    </source>
</evidence>
<proteinExistence type="predicted"/>
<reference evidence="1 2" key="1">
    <citation type="submission" date="2021-02" db="EMBL/GenBank/DDBJ databases">
        <title>Complete Genome Sequence of Arcanobacterium phocisimile strain DSM 26142T from a harbour seal.</title>
        <authorList>
            <person name="Borowiak M."/>
            <person name="Alssahen M."/>
            <person name="Malorny B."/>
            <person name="Laemmler C."/>
            <person name="Siebert U."/>
            <person name="Ploetz M."/>
            <person name="Abdulmawjood A."/>
        </authorList>
    </citation>
    <scope>NUCLEOTIDE SEQUENCE [LARGE SCALE GENOMIC DNA]</scope>
    <source>
        <strain evidence="1 2">DSM 26142</strain>
    </source>
</reference>
<gene>
    <name evidence="1" type="ORF">JTE88_06640</name>
</gene>
<evidence type="ECO:0000313" key="2">
    <source>
        <dbReference type="Proteomes" id="UP000602653"/>
    </source>
</evidence>
<name>A0ABX7IF53_9ACTO</name>
<organism evidence="1 2">
    <name type="scientific">Arcanobacterium phocisimile</name>
    <dbReference type="NCBI Taxonomy" id="1302235"/>
    <lineage>
        <taxon>Bacteria</taxon>
        <taxon>Bacillati</taxon>
        <taxon>Actinomycetota</taxon>
        <taxon>Actinomycetes</taxon>
        <taxon>Actinomycetales</taxon>
        <taxon>Actinomycetaceae</taxon>
        <taxon>Arcanobacterium</taxon>
    </lineage>
</organism>
<protein>
    <recommendedName>
        <fullName evidence="3">Transposase</fullName>
    </recommendedName>
</protein>
<sequence length="53" mass="5709">MCSPDGLSGGRWSVQCERKALPLQALNQAIVCAKKTTGLIHHCDHGSQYVSIV</sequence>
<evidence type="ECO:0000313" key="1">
    <source>
        <dbReference type="EMBL" id="QRV01766.1"/>
    </source>
</evidence>
<keyword evidence="2" id="KW-1185">Reference proteome</keyword>